<gene>
    <name evidence="3" type="ORF">ACFQ4E_04335</name>
</gene>
<keyword evidence="2" id="KW-0812">Transmembrane</keyword>
<keyword evidence="2" id="KW-0472">Membrane</keyword>
<feature type="transmembrane region" description="Helical" evidence="2">
    <location>
        <begin position="45"/>
        <end position="76"/>
    </location>
</feature>
<dbReference type="Pfam" id="PF10112">
    <property type="entry name" value="Halogen_Hydrol"/>
    <property type="match status" value="1"/>
</dbReference>
<dbReference type="EMBL" id="JBHTMU010000005">
    <property type="protein sequence ID" value="MFD1341641.1"/>
    <property type="molecule type" value="Genomic_DNA"/>
</dbReference>
<sequence>MARRYGGSYSPDPAARPEPGAPPAYANAPINQVGARANLMVVPPILLALFSLGSGAAGLLFGLMGAGLWLGGAWMLREGLKAEAAFAERKIARPPALPRKILAALLCAGGAGLATLSNEGGVVAATLFAIVAGGLHLGAFGVDPMRGKGLESVDAFQQDRVAKVVDEAEAYLADMARAVETIRDRAVTDRVARFRMTAQELIRTVEDDPRDLTAARRYLGVYLMGARDAARKFSDIQARRDDETAKADFIKLLDDLETSYGSKTQALLTDSNSDLKVEIDVLRDRLQREGVRLDRSAT</sequence>
<dbReference type="InterPro" id="IPR018770">
    <property type="entry name" value="ChloroindolylP_hydrolase"/>
</dbReference>
<evidence type="ECO:0000313" key="4">
    <source>
        <dbReference type="Proteomes" id="UP001597135"/>
    </source>
</evidence>
<keyword evidence="4" id="KW-1185">Reference proteome</keyword>
<comment type="caution">
    <text evidence="3">The sequence shown here is derived from an EMBL/GenBank/DDBJ whole genome shotgun (WGS) entry which is preliminary data.</text>
</comment>
<proteinExistence type="predicted"/>
<evidence type="ECO:0000313" key="3">
    <source>
        <dbReference type="EMBL" id="MFD1341641.1"/>
    </source>
</evidence>
<keyword evidence="2" id="KW-1133">Transmembrane helix</keyword>
<evidence type="ECO:0000256" key="1">
    <source>
        <dbReference type="SAM" id="MobiDB-lite"/>
    </source>
</evidence>
<dbReference type="RefSeq" id="WP_386801708.1">
    <property type="nucleotide sequence ID" value="NZ_JBHTMU010000005.1"/>
</dbReference>
<feature type="transmembrane region" description="Helical" evidence="2">
    <location>
        <begin position="122"/>
        <end position="142"/>
    </location>
</feature>
<feature type="region of interest" description="Disordered" evidence="1">
    <location>
        <begin position="1"/>
        <end position="22"/>
    </location>
</feature>
<dbReference type="Proteomes" id="UP001597135">
    <property type="component" value="Unassembled WGS sequence"/>
</dbReference>
<organism evidence="3 4">
    <name type="scientific">Litorisediminicola beolgyonensis</name>
    <dbReference type="NCBI Taxonomy" id="1173614"/>
    <lineage>
        <taxon>Bacteria</taxon>
        <taxon>Pseudomonadati</taxon>
        <taxon>Pseudomonadota</taxon>
        <taxon>Alphaproteobacteria</taxon>
        <taxon>Rhodobacterales</taxon>
        <taxon>Paracoccaceae</taxon>
        <taxon>Litorisediminicola</taxon>
    </lineage>
</organism>
<name>A0ABW3ZF20_9RHOB</name>
<evidence type="ECO:0000256" key="2">
    <source>
        <dbReference type="SAM" id="Phobius"/>
    </source>
</evidence>
<accession>A0ABW3ZF20</accession>
<reference evidence="4" key="1">
    <citation type="journal article" date="2019" name="Int. J. Syst. Evol. Microbiol.">
        <title>The Global Catalogue of Microorganisms (GCM) 10K type strain sequencing project: providing services to taxonomists for standard genome sequencing and annotation.</title>
        <authorList>
            <consortium name="The Broad Institute Genomics Platform"/>
            <consortium name="The Broad Institute Genome Sequencing Center for Infectious Disease"/>
            <person name="Wu L."/>
            <person name="Ma J."/>
        </authorList>
    </citation>
    <scope>NUCLEOTIDE SEQUENCE [LARGE SCALE GENOMIC DNA]</scope>
    <source>
        <strain evidence="4">CCUG 62953</strain>
    </source>
</reference>
<protein>
    <submittedName>
        <fullName evidence="3">5-bromo-4-chloroindolyl phosphate hydrolysis family protein</fullName>
    </submittedName>
</protein>